<keyword evidence="2" id="KW-1185">Reference proteome</keyword>
<name>A0A392UZP7_9FABA</name>
<accession>A0A392UZP7</accession>
<organism evidence="1 2">
    <name type="scientific">Trifolium medium</name>
    <dbReference type="NCBI Taxonomy" id="97028"/>
    <lineage>
        <taxon>Eukaryota</taxon>
        <taxon>Viridiplantae</taxon>
        <taxon>Streptophyta</taxon>
        <taxon>Embryophyta</taxon>
        <taxon>Tracheophyta</taxon>
        <taxon>Spermatophyta</taxon>
        <taxon>Magnoliopsida</taxon>
        <taxon>eudicotyledons</taxon>
        <taxon>Gunneridae</taxon>
        <taxon>Pentapetalae</taxon>
        <taxon>rosids</taxon>
        <taxon>fabids</taxon>
        <taxon>Fabales</taxon>
        <taxon>Fabaceae</taxon>
        <taxon>Papilionoideae</taxon>
        <taxon>50 kb inversion clade</taxon>
        <taxon>NPAAA clade</taxon>
        <taxon>Hologalegina</taxon>
        <taxon>IRL clade</taxon>
        <taxon>Trifolieae</taxon>
        <taxon>Trifolium</taxon>
    </lineage>
</organism>
<reference evidence="1 2" key="1">
    <citation type="journal article" date="2018" name="Front. Plant Sci.">
        <title>Red Clover (Trifolium pratense) and Zigzag Clover (T. medium) - A Picture of Genomic Similarities and Differences.</title>
        <authorList>
            <person name="Dluhosova J."/>
            <person name="Istvanek J."/>
            <person name="Nedelnik J."/>
            <person name="Repkova J."/>
        </authorList>
    </citation>
    <scope>NUCLEOTIDE SEQUENCE [LARGE SCALE GENOMIC DNA]</scope>
    <source>
        <strain evidence="2">cv. 10/8</strain>
        <tissue evidence="1">Leaf</tissue>
    </source>
</reference>
<proteinExistence type="predicted"/>
<dbReference type="Proteomes" id="UP000265520">
    <property type="component" value="Unassembled WGS sequence"/>
</dbReference>
<sequence length="67" mass="7169">MPPAKKARIGRSDALFPPRYLRGLLGSLMVVSGRETSLPAMKILSDGSALHRAFIAFLVSSLCPVTV</sequence>
<dbReference type="EMBL" id="LXQA010996251">
    <property type="protein sequence ID" value="MCI80469.1"/>
    <property type="molecule type" value="Genomic_DNA"/>
</dbReference>
<evidence type="ECO:0000313" key="1">
    <source>
        <dbReference type="EMBL" id="MCI80469.1"/>
    </source>
</evidence>
<comment type="caution">
    <text evidence="1">The sequence shown here is derived from an EMBL/GenBank/DDBJ whole genome shotgun (WGS) entry which is preliminary data.</text>
</comment>
<protein>
    <submittedName>
        <fullName evidence="1">Uncharacterized protein</fullName>
    </submittedName>
</protein>
<evidence type="ECO:0000313" key="2">
    <source>
        <dbReference type="Proteomes" id="UP000265520"/>
    </source>
</evidence>
<dbReference type="AlphaFoldDB" id="A0A392UZP7"/>